<name>A0A1G4BAH8_9PEZI</name>
<dbReference type="GO" id="GO:0005524">
    <property type="term" value="F:ATP binding"/>
    <property type="evidence" value="ECO:0007669"/>
    <property type="project" value="InterPro"/>
</dbReference>
<protein>
    <submittedName>
        <fullName evidence="3">ATPase</fullName>
    </submittedName>
</protein>
<dbReference type="GO" id="GO:0016887">
    <property type="term" value="F:ATP hydrolysis activity"/>
    <property type="evidence" value="ECO:0007669"/>
    <property type="project" value="InterPro"/>
</dbReference>
<organism evidence="3 4">
    <name type="scientific">Colletotrichum orchidophilum</name>
    <dbReference type="NCBI Taxonomy" id="1209926"/>
    <lineage>
        <taxon>Eukaryota</taxon>
        <taxon>Fungi</taxon>
        <taxon>Dikarya</taxon>
        <taxon>Ascomycota</taxon>
        <taxon>Pezizomycotina</taxon>
        <taxon>Sordariomycetes</taxon>
        <taxon>Hypocreomycetidae</taxon>
        <taxon>Glomerellales</taxon>
        <taxon>Glomerellaceae</taxon>
        <taxon>Colletotrichum</taxon>
    </lineage>
</organism>
<dbReference type="GeneID" id="34559482"/>
<dbReference type="Pfam" id="PF22942">
    <property type="entry name" value="DUF7025"/>
    <property type="match status" value="1"/>
</dbReference>
<keyword evidence="4" id="KW-1185">Reference proteome</keyword>
<feature type="compositionally biased region" description="Polar residues" evidence="1">
    <location>
        <begin position="77"/>
        <end position="88"/>
    </location>
</feature>
<feature type="compositionally biased region" description="Basic and acidic residues" evidence="1">
    <location>
        <begin position="95"/>
        <end position="105"/>
    </location>
</feature>
<evidence type="ECO:0000313" key="3">
    <source>
        <dbReference type="EMBL" id="OHE98335.1"/>
    </source>
</evidence>
<dbReference type="RefSeq" id="XP_022475485.1">
    <property type="nucleotide sequence ID" value="XM_022617972.1"/>
</dbReference>
<dbReference type="InterPro" id="IPR003593">
    <property type="entry name" value="AAA+_ATPase"/>
</dbReference>
<dbReference type="PANTHER" id="PTHR46411:SF3">
    <property type="entry name" value="AAA+ ATPASE DOMAIN-CONTAINING PROTEIN"/>
    <property type="match status" value="1"/>
</dbReference>
<feature type="region of interest" description="Disordered" evidence="1">
    <location>
        <begin position="55"/>
        <end position="105"/>
    </location>
</feature>
<feature type="domain" description="AAA+ ATPase" evidence="2">
    <location>
        <begin position="635"/>
        <end position="761"/>
    </location>
</feature>
<dbReference type="Pfam" id="PF00004">
    <property type="entry name" value="AAA"/>
    <property type="match status" value="1"/>
</dbReference>
<dbReference type="STRING" id="1209926.A0A1G4BAH8"/>
<dbReference type="EMBL" id="MJBS01000047">
    <property type="protein sequence ID" value="OHE98335.1"/>
    <property type="molecule type" value="Genomic_DNA"/>
</dbReference>
<dbReference type="InterPro" id="IPR027417">
    <property type="entry name" value="P-loop_NTPase"/>
</dbReference>
<dbReference type="InterPro" id="IPR003959">
    <property type="entry name" value="ATPase_AAA_core"/>
</dbReference>
<evidence type="ECO:0000313" key="4">
    <source>
        <dbReference type="Proteomes" id="UP000176998"/>
    </source>
</evidence>
<dbReference type="Proteomes" id="UP000176998">
    <property type="component" value="Unassembled WGS sequence"/>
</dbReference>
<accession>A0A1G4BAH8</accession>
<evidence type="ECO:0000256" key="1">
    <source>
        <dbReference type="SAM" id="MobiDB-lite"/>
    </source>
</evidence>
<comment type="caution">
    <text evidence="3">The sequence shown here is derived from an EMBL/GenBank/DDBJ whole genome shotgun (WGS) entry which is preliminary data.</text>
</comment>
<proteinExistence type="predicted"/>
<dbReference type="OrthoDB" id="10042665at2759"/>
<reference evidence="3 4" key="1">
    <citation type="submission" date="2016-09" db="EMBL/GenBank/DDBJ databases">
        <authorList>
            <person name="Capua I."/>
            <person name="De Benedictis P."/>
            <person name="Joannis T."/>
            <person name="Lombin L.H."/>
            <person name="Cattoli G."/>
        </authorList>
    </citation>
    <scope>NUCLEOTIDE SEQUENCE [LARGE SCALE GENOMIC DNA]</scope>
    <source>
        <strain evidence="3 4">IMI 309357</strain>
    </source>
</reference>
<dbReference type="PANTHER" id="PTHR46411">
    <property type="entry name" value="FAMILY ATPASE, PUTATIVE-RELATED"/>
    <property type="match status" value="1"/>
</dbReference>
<dbReference type="Gene3D" id="3.40.50.300">
    <property type="entry name" value="P-loop containing nucleotide triphosphate hydrolases"/>
    <property type="match status" value="1"/>
</dbReference>
<dbReference type="CDD" id="cd19481">
    <property type="entry name" value="RecA-like_protease"/>
    <property type="match status" value="1"/>
</dbReference>
<sequence length="865" mass="98017">MSTEAQEFSSDKIRALEYRYAELLEVRIKQLESACEVDKGNAKTADDGCVPLFDKKANANPHESNGNTKLKDGGGTSSENSAEDSSLTRCRIIQRSREPRDGPAERVLDHSELVNLGLGAIWTGSKNDDSPPQLTYVRVVEKDDRYSYSEIHVNGPELKALLGVALEAYPSLHLPSPDSPSSWDGTKDTIVFTSPCEPLIHNWDNLNQLSTEDSALTAEIKVRIEKLGPRTDTNVAGPEDQKTRALEYLGKVDNLKAARNQLTELLKIVKLLPELGSYFQSVELQNNSGSIQFEHLWTIFPPGEIVYSTLFMNEPQLFIVKDSEGASEEERDYDEQPGENTVNVSWSMSAWAYDWDGFCFKRVTVQFKFEQYAGSKMISALHCHPFKFHKSGETSLSDELFREELETLLFDRGRRFTELCVKSKGSQMFDYDGFALSHGTGFQSQIEDHHDFLRRMFGRGTQRNRERRSPKKRRIQGRVMVDFEAYLQFSPYIGIYGPMGSAEFSRRDTECRCTTCVTNAALRDSQKMAWDGMKTQDHFEDLQFKLCPPRVLGYHLDSRTWLELNVGKHNTSQIDGAEEWESYLKDIKELRNSDAFKKLQLLPTQKTLIRDLVRCHSSGTNSRPMMTDIIKGKGKGLVILLHGPPGIGKTLTAESVAQLAGKPLFSVGVSDIGLIPAEVEQNLEALFELAANWRAVLLFDEADVFLESRSSHTSDLSRNALVSVLLRVLEYYDGILILTTNRITQFDIAVQSRVNLGIKYDDLQREQKLEIFNNFVGQLKPDQVEKKDDILNWFKNEEEARDWTDGLNGRQIRNILFSAGSLAQEDGGQLKLEHISRMAKSTWRFHDSIKTVVDEARRRAEAGRK</sequence>
<dbReference type="SMART" id="SM00382">
    <property type="entry name" value="AAA"/>
    <property type="match status" value="1"/>
</dbReference>
<dbReference type="SUPFAM" id="SSF52540">
    <property type="entry name" value="P-loop containing nucleoside triphosphate hydrolases"/>
    <property type="match status" value="1"/>
</dbReference>
<evidence type="ECO:0000259" key="2">
    <source>
        <dbReference type="SMART" id="SM00382"/>
    </source>
</evidence>
<dbReference type="InterPro" id="IPR054289">
    <property type="entry name" value="DUF7025"/>
</dbReference>
<dbReference type="AlphaFoldDB" id="A0A1G4BAH8"/>
<gene>
    <name evidence="3" type="ORF">CORC01_06331</name>
</gene>